<name>A0A1B8XX09_XENTR</name>
<feature type="signal peptide" evidence="1">
    <location>
        <begin position="1"/>
        <end position="25"/>
    </location>
</feature>
<feature type="chain" id="PRO_5008619348" description="Secreted protein" evidence="1">
    <location>
        <begin position="26"/>
        <end position="95"/>
    </location>
</feature>
<accession>A0A1B8XX09</accession>
<gene>
    <name evidence="2" type="ORF">XENTR_v90030429mg</name>
</gene>
<evidence type="ECO:0000256" key="1">
    <source>
        <dbReference type="SAM" id="SignalP"/>
    </source>
</evidence>
<organism evidence="2">
    <name type="scientific">Xenopus tropicalis</name>
    <name type="common">Western clawed frog</name>
    <name type="synonym">Silurana tropicalis</name>
    <dbReference type="NCBI Taxonomy" id="8364"/>
    <lineage>
        <taxon>Eukaryota</taxon>
        <taxon>Metazoa</taxon>
        <taxon>Chordata</taxon>
        <taxon>Craniata</taxon>
        <taxon>Vertebrata</taxon>
        <taxon>Euteleostomi</taxon>
        <taxon>Amphibia</taxon>
        <taxon>Batrachia</taxon>
        <taxon>Anura</taxon>
        <taxon>Pipoidea</taxon>
        <taxon>Pipidae</taxon>
        <taxon>Xenopodinae</taxon>
        <taxon>Xenopus</taxon>
        <taxon>Silurana</taxon>
    </lineage>
</organism>
<sequence length="95" mass="10887">MLLLLPLLLGMLLLLPLLLIRPSYSVRPSWFNTQANTFSIGKPVSRPDRQIHREHQVPLAHVYIAPRYSHDCVKAWPNCTLNCCITSPRRTEGHC</sequence>
<reference evidence="2" key="2">
    <citation type="journal article" date="2010" name="Science">
        <title>The genome of the Western clawed frog Xenopus tropicalis.</title>
        <authorList>
            <person name="Hellsten U."/>
            <person name="Harland R.M."/>
            <person name="Gilchrist M.J."/>
            <person name="Hendrix D."/>
            <person name="Jurka J."/>
            <person name="Kapitonov V."/>
            <person name="Ovcharenko I."/>
            <person name="Putnam N.H."/>
            <person name="Shu S."/>
            <person name="Taher L."/>
            <person name="Blitz I.L."/>
            <person name="Blumberg B."/>
            <person name="Dichmann D.S."/>
            <person name="Dubchak I."/>
            <person name="Amaya E."/>
            <person name="Detter J.C."/>
            <person name="Fletcher R."/>
            <person name="Gerhard D.S."/>
            <person name="Goodstein D."/>
            <person name="Graves T."/>
            <person name="Grigoriev I.V."/>
            <person name="Grimwood J."/>
            <person name="Kawashima T."/>
            <person name="Lindquist E."/>
            <person name="Lucas S.M."/>
            <person name="Mead P.E."/>
            <person name="Mitros T."/>
            <person name="Ogino H."/>
            <person name="Ohta Y."/>
            <person name="Poliakov A.V."/>
            <person name="Pollet N."/>
            <person name="Robert J."/>
            <person name="Salamov A."/>
            <person name="Sater A.K."/>
            <person name="Schmutz J."/>
            <person name="Terry A."/>
            <person name="Vize P.D."/>
            <person name="Warren W.C."/>
            <person name="Wells D."/>
            <person name="Wills A."/>
            <person name="Wilson R.K."/>
            <person name="Zimmerman L.B."/>
            <person name="Zorn A.M."/>
            <person name="Grainger R."/>
            <person name="Grammer T."/>
            <person name="Khokha M.K."/>
            <person name="Richardson P.M."/>
            <person name="Rokhsar D.S."/>
        </authorList>
    </citation>
    <scope>NUCLEOTIDE SEQUENCE [LARGE SCALE GENOMIC DNA]</scope>
    <source>
        <strain evidence="2">Nigerian</strain>
    </source>
</reference>
<dbReference type="AlphaFoldDB" id="A0A1B8XX09"/>
<keyword evidence="1" id="KW-0732">Signal</keyword>
<dbReference type="EMBL" id="KV460945">
    <property type="protein sequence ID" value="OCA15163.1"/>
    <property type="molecule type" value="Genomic_DNA"/>
</dbReference>
<evidence type="ECO:0008006" key="3">
    <source>
        <dbReference type="Google" id="ProtNLM"/>
    </source>
</evidence>
<reference evidence="2" key="1">
    <citation type="submission" date="2009-11" db="EMBL/GenBank/DDBJ databases">
        <authorList>
            <consortium name="US DOE Joint Genome Institute (JGI-PGF)"/>
            <person name="Ottilar R."/>
            <person name="Schmutz J."/>
            <person name="Salamov A."/>
            <person name="Cheng J.F."/>
            <person name="Lucas S."/>
            <person name="Pitluck S."/>
            <person name="Gundlach H."/>
            <person name="Guo Y."/>
            <person name="Haberer G."/>
            <person name="Nasrallah J."/>
            <person name="Mayer K.F.X."/>
            <person name="van de Peer Y."/>
            <person name="Weigel D."/>
            <person name="Grigoriev I.V."/>
        </authorList>
    </citation>
    <scope>NUCLEOTIDE SEQUENCE</scope>
    <source>
        <strain evidence="2">Nigerian</strain>
    </source>
</reference>
<evidence type="ECO:0000313" key="2">
    <source>
        <dbReference type="EMBL" id="OCA15163.1"/>
    </source>
</evidence>
<protein>
    <recommendedName>
        <fullName evidence="3">Secreted protein</fullName>
    </recommendedName>
</protein>
<reference evidence="2" key="3">
    <citation type="submission" date="2016-05" db="EMBL/GenBank/DDBJ databases">
        <title>WGS assembly of Xenopus tropicalis.</title>
        <authorList>
            <person name="Sessions A."/>
            <person name="Jenkins J."/>
            <person name="Mitros T."/>
            <person name="Lyons J.T."/>
            <person name="Dichmann D.S."/>
            <person name="Robert J."/>
            <person name="Harland R.M."/>
            <person name="Rokhsar D.S."/>
        </authorList>
    </citation>
    <scope>NUCLEOTIDE SEQUENCE</scope>
    <source>
        <strain evidence="2">Nigerian</strain>
    </source>
</reference>
<proteinExistence type="predicted"/>